<reference evidence="5" key="1">
    <citation type="journal article" date="2015" name="Nature">
        <title>Complex archaea that bridge the gap between prokaryotes and eukaryotes.</title>
        <authorList>
            <person name="Spang A."/>
            <person name="Saw J.H."/>
            <person name="Jorgensen S.L."/>
            <person name="Zaremba-Niedzwiedzka K."/>
            <person name="Martijn J."/>
            <person name="Lind A.E."/>
            <person name="van Eijk R."/>
            <person name="Schleper C."/>
            <person name="Guy L."/>
            <person name="Ettema T.J."/>
        </authorList>
    </citation>
    <scope>NUCLEOTIDE SEQUENCE</scope>
</reference>
<evidence type="ECO:0000256" key="3">
    <source>
        <dbReference type="ARBA" id="ARBA00022840"/>
    </source>
</evidence>
<dbReference type="GO" id="GO:0005524">
    <property type="term" value="F:ATP binding"/>
    <property type="evidence" value="ECO:0007669"/>
    <property type="project" value="UniProtKB-KW"/>
</dbReference>
<accession>A0A0F9LLY6</accession>
<dbReference type="Gene3D" id="3.40.50.300">
    <property type="entry name" value="P-loop containing nucleotide triphosphate hydrolases"/>
    <property type="match status" value="1"/>
</dbReference>
<dbReference type="InterPro" id="IPR047661">
    <property type="entry name" value="IstB"/>
</dbReference>
<proteinExistence type="inferred from homology"/>
<comment type="similarity">
    <text evidence="1">Belongs to the IS21/IS1162 putative ATP-binding protein family.</text>
</comment>
<name>A0A0F9LLY6_9ZZZZ</name>
<dbReference type="SUPFAM" id="SSF52540">
    <property type="entry name" value="P-loop containing nucleoside triphosphate hydrolases"/>
    <property type="match status" value="1"/>
</dbReference>
<dbReference type="InterPro" id="IPR028350">
    <property type="entry name" value="DNAC/IstB-like"/>
</dbReference>
<comment type="caution">
    <text evidence="5">The sequence shown here is derived from an EMBL/GenBank/DDBJ whole genome shotgun (WGS) entry which is preliminary data.</text>
</comment>
<dbReference type="InterPro" id="IPR002611">
    <property type="entry name" value="IstB_ATP-bd"/>
</dbReference>
<dbReference type="InterPro" id="IPR027417">
    <property type="entry name" value="P-loop_NTPase"/>
</dbReference>
<dbReference type="PANTHER" id="PTHR30050:SF4">
    <property type="entry name" value="ATP-BINDING PROTEIN RV3427C IN INSERTION SEQUENCE-RELATED"/>
    <property type="match status" value="1"/>
</dbReference>
<dbReference type="EMBL" id="LAZR01012129">
    <property type="protein sequence ID" value="KKM35343.1"/>
    <property type="molecule type" value="Genomic_DNA"/>
</dbReference>
<protein>
    <recommendedName>
        <fullName evidence="4">AAA+ ATPase domain-containing protein</fullName>
    </recommendedName>
</protein>
<dbReference type="GO" id="GO:0006260">
    <property type="term" value="P:DNA replication"/>
    <property type="evidence" value="ECO:0007669"/>
    <property type="project" value="TreeGrafter"/>
</dbReference>
<evidence type="ECO:0000313" key="5">
    <source>
        <dbReference type="EMBL" id="KKM35343.1"/>
    </source>
</evidence>
<evidence type="ECO:0000259" key="4">
    <source>
        <dbReference type="SMART" id="SM00382"/>
    </source>
</evidence>
<keyword evidence="2" id="KW-0547">Nucleotide-binding</keyword>
<dbReference type="SMART" id="SM00382">
    <property type="entry name" value="AAA"/>
    <property type="match status" value="1"/>
</dbReference>
<keyword evidence="3" id="KW-0067">ATP-binding</keyword>
<dbReference type="Pfam" id="PF01695">
    <property type="entry name" value="IstB_IS21"/>
    <property type="match status" value="1"/>
</dbReference>
<dbReference type="InterPro" id="IPR003593">
    <property type="entry name" value="AAA+_ATPase"/>
</dbReference>
<dbReference type="NCBIfam" id="NF038214">
    <property type="entry name" value="IS21_help_AAA"/>
    <property type="match status" value="1"/>
</dbReference>
<dbReference type="AlphaFoldDB" id="A0A0F9LLY6"/>
<evidence type="ECO:0000256" key="2">
    <source>
        <dbReference type="ARBA" id="ARBA00022741"/>
    </source>
</evidence>
<dbReference type="PANTHER" id="PTHR30050">
    <property type="entry name" value="CHROMOSOMAL REPLICATION INITIATOR PROTEIN DNAA"/>
    <property type="match status" value="1"/>
</dbReference>
<organism evidence="5">
    <name type="scientific">marine sediment metagenome</name>
    <dbReference type="NCBI Taxonomy" id="412755"/>
    <lineage>
        <taxon>unclassified sequences</taxon>
        <taxon>metagenomes</taxon>
        <taxon>ecological metagenomes</taxon>
    </lineage>
</organism>
<dbReference type="PIRSF" id="PIRSF003073">
    <property type="entry name" value="DNAC_TnpB_IstB"/>
    <property type="match status" value="1"/>
</dbReference>
<evidence type="ECO:0000256" key="1">
    <source>
        <dbReference type="ARBA" id="ARBA00008059"/>
    </source>
</evidence>
<dbReference type="CDD" id="cd00009">
    <property type="entry name" value="AAA"/>
    <property type="match status" value="1"/>
</dbReference>
<gene>
    <name evidence="5" type="ORF">LCGC14_1564990</name>
</gene>
<sequence>MNEIAAHLSYLKLPYIRENYEAVGKTAAHKQWDHIQYLSELIKQESNLRRDRMIQRLIKMARFPVIKTLDQFNWSWPQKINQAQIKNLFRLKFIEEKSNVILIGSVGVGKTHVASALGYQACLKNHTVLFTSAIDTINNLIAAQHAGLLKQELKKYLKPSVLLIDELGYLPIDKNGADLLFQIISQRYERGSIIITTNRVFKDWPQIFNNDSTLTSALLDRLLHHAEAVVIEGKSYRMREVKKE</sequence>
<feature type="domain" description="AAA+ ATPase" evidence="4">
    <location>
        <begin position="96"/>
        <end position="232"/>
    </location>
</feature>